<evidence type="ECO:0000256" key="1">
    <source>
        <dbReference type="ARBA" id="ARBA00022603"/>
    </source>
</evidence>
<feature type="binding site" evidence="4">
    <location>
        <position position="210"/>
    </location>
    <ligand>
        <name>S-adenosyl-L-methionine</name>
        <dbReference type="ChEBI" id="CHEBI:59789"/>
    </ligand>
</feature>
<dbReference type="Proteomes" id="UP000262825">
    <property type="component" value="Unassembled WGS sequence"/>
</dbReference>
<evidence type="ECO:0000256" key="3">
    <source>
        <dbReference type="ARBA" id="ARBA00022691"/>
    </source>
</evidence>
<accession>A0A376B9C7</accession>
<evidence type="ECO:0000256" key="4">
    <source>
        <dbReference type="HAMAP-Rule" id="MF_03044"/>
    </source>
</evidence>
<evidence type="ECO:0000256" key="2">
    <source>
        <dbReference type="ARBA" id="ARBA00022679"/>
    </source>
</evidence>
<keyword evidence="4" id="KW-0539">Nucleus</keyword>
<keyword evidence="2 4" id="KW-0808">Transferase</keyword>
<dbReference type="EC" id="2.1.1.-" evidence="4"/>
<keyword evidence="7" id="KW-1185">Reference proteome</keyword>
<dbReference type="Pfam" id="PF11968">
    <property type="entry name" value="Bmt2"/>
    <property type="match status" value="1"/>
</dbReference>
<dbReference type="GO" id="GO:0016433">
    <property type="term" value="F:rRNA (adenine) methyltransferase activity"/>
    <property type="evidence" value="ECO:0007669"/>
    <property type="project" value="UniProtKB-UniRule"/>
</dbReference>
<proteinExistence type="inferred from homology"/>
<evidence type="ECO:0000256" key="5">
    <source>
        <dbReference type="SAM" id="MobiDB-lite"/>
    </source>
</evidence>
<organism evidence="6 7">
    <name type="scientific">Saccharomycodes ludwigii</name>
    <dbReference type="NCBI Taxonomy" id="36035"/>
    <lineage>
        <taxon>Eukaryota</taxon>
        <taxon>Fungi</taxon>
        <taxon>Dikarya</taxon>
        <taxon>Ascomycota</taxon>
        <taxon>Saccharomycotina</taxon>
        <taxon>Saccharomycetes</taxon>
        <taxon>Saccharomycodales</taxon>
        <taxon>Saccharomycodaceae</taxon>
        <taxon>Saccharomycodes</taxon>
    </lineage>
</organism>
<feature type="region of interest" description="Disordered" evidence="5">
    <location>
        <begin position="1"/>
        <end position="24"/>
    </location>
</feature>
<comment type="subcellular location">
    <subcellularLocation>
        <location evidence="4">Nucleus</location>
        <location evidence="4">Nucleolus</location>
    </subcellularLocation>
</comment>
<dbReference type="VEuPathDB" id="FungiDB:SCODWIG_03037"/>
<name>A0A376B9C7_9ASCO</name>
<comment type="similarity">
    <text evidence="4">Belongs to the BMT2 family.</text>
</comment>
<reference evidence="7" key="1">
    <citation type="submission" date="2018-06" db="EMBL/GenBank/DDBJ databases">
        <authorList>
            <person name="Guldener U."/>
        </authorList>
    </citation>
    <scope>NUCLEOTIDE SEQUENCE [LARGE SCALE GENOMIC DNA]</scope>
    <source>
        <strain evidence="7">UTAD17</strain>
    </source>
</reference>
<dbReference type="PANTHER" id="PTHR21008">
    <property type="entry name" value="S-ADENOSYLMETHIONINE SENSOR UPSTREAM OF MTORC1-RELATED"/>
    <property type="match status" value="1"/>
</dbReference>
<comment type="function">
    <text evidence="4">S-adenosyl-L-methionine-dependent methyltransferase that specifically methylates the N(1) position of an adenine present in helix 65 in 25S rRNA.</text>
</comment>
<dbReference type="HAMAP" id="MF_03044">
    <property type="entry name" value="BMT2"/>
    <property type="match status" value="1"/>
</dbReference>
<gene>
    <name evidence="4" type="primary">BMT2</name>
    <name evidence="6" type="ORF">SCODWIG_03037</name>
</gene>
<evidence type="ECO:0000313" key="6">
    <source>
        <dbReference type="EMBL" id="SSD61276.1"/>
    </source>
</evidence>
<keyword evidence="3 4" id="KW-0949">S-adenosyl-L-methionine</keyword>
<keyword evidence="1 4" id="KW-0489">Methyltransferase</keyword>
<dbReference type="EMBL" id="UFAJ01000634">
    <property type="protein sequence ID" value="SSD61276.1"/>
    <property type="molecule type" value="Genomic_DNA"/>
</dbReference>
<dbReference type="InterPro" id="IPR021867">
    <property type="entry name" value="Bmt2/SAMTOR"/>
</dbReference>
<evidence type="ECO:0000313" key="7">
    <source>
        <dbReference type="Proteomes" id="UP000262825"/>
    </source>
</evidence>
<dbReference type="OrthoDB" id="5954793at2759"/>
<feature type="binding site" evidence="4">
    <location>
        <position position="191"/>
    </location>
    <ligand>
        <name>S-adenosyl-L-methionine</name>
        <dbReference type="ChEBI" id="CHEBI:59789"/>
    </ligand>
</feature>
<dbReference type="AlphaFoldDB" id="A0A376B9C7"/>
<sequence length="359" mass="41978">MNITKKNKNDKKRLNGACRKSRNRQTITGKLLNGQANKIPKIKPEKTRKIIRRFHFLINKRRIICTRLQIPNISEDNAENLNKSRIDEFIRTNSNLDVNYTESDKPVIEKKLLKLQTSDTGNNTKKDLLRCLKYLMDEIYVNGGLQNYQRASIMGQDSNRGGDSSKILVKWLIERGMINNKKKLNNALEIGCLQRNNHINKIVDKVERIDLNSNDEKHIKKQDFMKRPIPKDNNRREQFDLISCSLVLNFVPNPIDRGEMIKRFAKFINKQSEYKLLFIVLPLPCIYNSRYITNKDFMQMMSVLNYRLLNQHNSSKLVYYLFQLNDSDISKNDPTVTNSNASDTKHSGKKNNFRIIVKV</sequence>
<dbReference type="PANTHER" id="PTHR21008:SF1">
    <property type="entry name" value="25S RRNA (ADENINE(2142)-N(1))-METHYLTRANSFERASE"/>
    <property type="match status" value="1"/>
</dbReference>
<dbReference type="GO" id="GO:0005730">
    <property type="term" value="C:nucleolus"/>
    <property type="evidence" value="ECO:0007669"/>
    <property type="project" value="UniProtKB-SubCell"/>
</dbReference>
<protein>
    <recommendedName>
        <fullName evidence="4">25S rRNA adenine-N(1) methyltransferase</fullName>
        <ecNumber evidence="4">2.1.1.-</ecNumber>
    </recommendedName>
</protein>
<feature type="compositionally biased region" description="Basic residues" evidence="5">
    <location>
        <begin position="1"/>
        <end position="11"/>
    </location>
</feature>